<proteinExistence type="predicted"/>
<feature type="region of interest" description="Disordered" evidence="1">
    <location>
        <begin position="24"/>
        <end position="141"/>
    </location>
</feature>
<dbReference type="AlphaFoldDB" id="A0A232EGF5"/>
<protein>
    <submittedName>
        <fullName evidence="2">Uncharacterized protein</fullName>
    </submittedName>
</protein>
<feature type="compositionally biased region" description="Basic and acidic residues" evidence="1">
    <location>
        <begin position="41"/>
        <end position="54"/>
    </location>
</feature>
<dbReference type="Proteomes" id="UP000215335">
    <property type="component" value="Unassembled WGS sequence"/>
</dbReference>
<reference evidence="2 3" key="1">
    <citation type="journal article" date="2017" name="Curr. Biol.">
        <title>The Evolution of Venom by Co-option of Single-Copy Genes.</title>
        <authorList>
            <person name="Martinson E.O."/>
            <person name="Mrinalini"/>
            <person name="Kelkar Y.D."/>
            <person name="Chang C.H."/>
            <person name="Werren J.H."/>
        </authorList>
    </citation>
    <scope>NUCLEOTIDE SEQUENCE [LARGE SCALE GENOMIC DNA]</scope>
    <source>
        <strain evidence="2 3">Alberta</strain>
        <tissue evidence="2">Whole body</tissue>
    </source>
</reference>
<feature type="compositionally biased region" description="Polar residues" evidence="1">
    <location>
        <begin position="118"/>
        <end position="141"/>
    </location>
</feature>
<keyword evidence="3" id="KW-1185">Reference proteome</keyword>
<dbReference type="EMBL" id="NNAY01004794">
    <property type="protein sequence ID" value="OXU17402.1"/>
    <property type="molecule type" value="Genomic_DNA"/>
</dbReference>
<gene>
    <name evidence="2" type="ORF">TSAR_011110</name>
</gene>
<evidence type="ECO:0000256" key="1">
    <source>
        <dbReference type="SAM" id="MobiDB-lite"/>
    </source>
</evidence>
<evidence type="ECO:0000313" key="3">
    <source>
        <dbReference type="Proteomes" id="UP000215335"/>
    </source>
</evidence>
<evidence type="ECO:0000313" key="2">
    <source>
        <dbReference type="EMBL" id="OXU17402.1"/>
    </source>
</evidence>
<comment type="caution">
    <text evidence="2">The sequence shown here is derived from an EMBL/GenBank/DDBJ whole genome shotgun (WGS) entry which is preliminary data.</text>
</comment>
<accession>A0A232EGF5</accession>
<name>A0A232EGF5_9HYME</name>
<organism evidence="2 3">
    <name type="scientific">Trichomalopsis sarcophagae</name>
    <dbReference type="NCBI Taxonomy" id="543379"/>
    <lineage>
        <taxon>Eukaryota</taxon>
        <taxon>Metazoa</taxon>
        <taxon>Ecdysozoa</taxon>
        <taxon>Arthropoda</taxon>
        <taxon>Hexapoda</taxon>
        <taxon>Insecta</taxon>
        <taxon>Pterygota</taxon>
        <taxon>Neoptera</taxon>
        <taxon>Endopterygota</taxon>
        <taxon>Hymenoptera</taxon>
        <taxon>Apocrita</taxon>
        <taxon>Proctotrupomorpha</taxon>
        <taxon>Chalcidoidea</taxon>
        <taxon>Pteromalidae</taxon>
        <taxon>Pteromalinae</taxon>
        <taxon>Trichomalopsis</taxon>
    </lineage>
</organism>
<sequence length="141" mass="15838">MFQIKKGAFMRAKRYTAIEACDAKRGCPMGRGPLMAGRMEGPGREKPRGPQLKRDRTRVRRWRAVAPVVSGGRRAALTRERDRGSSNEILSTQLRPPPRSPPSRRRREKRPCRGGRSGPSSAENSNRTTLRSQLSSSVVER</sequence>
<feature type="compositionally biased region" description="Basic residues" evidence="1">
    <location>
        <begin position="102"/>
        <end position="113"/>
    </location>
</feature>